<dbReference type="Pfam" id="PF13671">
    <property type="entry name" value="AAA_33"/>
    <property type="match status" value="1"/>
</dbReference>
<name>A0A6P2I1S7_9BURK</name>
<evidence type="ECO:0000313" key="2">
    <source>
        <dbReference type="Proteomes" id="UP000494330"/>
    </source>
</evidence>
<gene>
    <name evidence="1" type="ORF">BPA30113_00796</name>
</gene>
<evidence type="ECO:0000313" key="1">
    <source>
        <dbReference type="EMBL" id="VWB23248.1"/>
    </source>
</evidence>
<keyword evidence="2" id="KW-1185">Reference proteome</keyword>
<dbReference type="InterPro" id="IPR027417">
    <property type="entry name" value="P-loop_NTPase"/>
</dbReference>
<reference evidence="1 2" key="1">
    <citation type="submission" date="2019-09" db="EMBL/GenBank/DDBJ databases">
        <authorList>
            <person name="Depoorter E."/>
        </authorList>
    </citation>
    <scope>NUCLEOTIDE SEQUENCE [LARGE SCALE GENOMIC DNA]</scope>
    <source>
        <strain evidence="1">LMG 30113</strain>
    </source>
</reference>
<evidence type="ECO:0008006" key="3">
    <source>
        <dbReference type="Google" id="ProtNLM"/>
    </source>
</evidence>
<protein>
    <recommendedName>
        <fullName evidence="3">Kinase</fullName>
    </recommendedName>
</protein>
<proteinExistence type="predicted"/>
<organism evidence="1 2">
    <name type="scientific">Burkholderia paludis</name>
    <dbReference type="NCBI Taxonomy" id="1506587"/>
    <lineage>
        <taxon>Bacteria</taxon>
        <taxon>Pseudomonadati</taxon>
        <taxon>Pseudomonadota</taxon>
        <taxon>Betaproteobacteria</taxon>
        <taxon>Burkholderiales</taxon>
        <taxon>Burkholderiaceae</taxon>
        <taxon>Burkholderia</taxon>
        <taxon>Burkholderia cepacia complex</taxon>
    </lineage>
</organism>
<sequence length="158" mass="17165">MTDIHIINPDTFLETPAGRVWTPERSKAAWSSSFTALEAALAGHGDAPARLLVVCGVQGAGKSYWIDRHAHAHAPCICFDAALPGARHRKPIMDIARRYGAQVHAIWIDAPLHVAKARNARRPEDQRVPDASIDSVASLFEPPTLEEGFASVTRVEGD</sequence>
<accession>A0A6P2I1S7</accession>
<dbReference type="Gene3D" id="3.40.50.300">
    <property type="entry name" value="P-loop containing nucleotide triphosphate hydrolases"/>
    <property type="match status" value="1"/>
</dbReference>
<dbReference type="SUPFAM" id="SSF52540">
    <property type="entry name" value="P-loop containing nucleoside triphosphate hydrolases"/>
    <property type="match status" value="1"/>
</dbReference>
<dbReference type="AlphaFoldDB" id="A0A6P2I1S7"/>
<dbReference type="RefSeq" id="WP_034197782.1">
    <property type="nucleotide sequence ID" value="NZ_CABVQD010000002.1"/>
</dbReference>
<dbReference type="Proteomes" id="UP000494330">
    <property type="component" value="Unassembled WGS sequence"/>
</dbReference>
<dbReference type="EMBL" id="CABVQD010000002">
    <property type="protein sequence ID" value="VWB23248.1"/>
    <property type="molecule type" value="Genomic_DNA"/>
</dbReference>